<keyword evidence="1" id="KW-0812">Transmembrane</keyword>
<keyword evidence="3" id="KW-1185">Reference proteome</keyword>
<dbReference type="EMBL" id="JASVWF010000009">
    <property type="protein sequence ID" value="MDL5160200.1"/>
    <property type="molecule type" value="Genomic_DNA"/>
</dbReference>
<keyword evidence="1" id="KW-0472">Membrane</keyword>
<comment type="caution">
    <text evidence="2">The sequence shown here is derived from an EMBL/GenBank/DDBJ whole genome shotgun (WGS) entry which is preliminary data.</text>
</comment>
<feature type="transmembrane region" description="Helical" evidence="1">
    <location>
        <begin position="69"/>
        <end position="88"/>
    </location>
</feature>
<protein>
    <submittedName>
        <fullName evidence="2">Uncharacterized protein</fullName>
    </submittedName>
</protein>
<gene>
    <name evidence="2" type="ORF">QRT03_29815</name>
</gene>
<evidence type="ECO:0000256" key="1">
    <source>
        <dbReference type="SAM" id="Phobius"/>
    </source>
</evidence>
<evidence type="ECO:0000313" key="2">
    <source>
        <dbReference type="EMBL" id="MDL5160200.1"/>
    </source>
</evidence>
<name>A0ABT7MHQ4_9PSEU</name>
<dbReference type="RefSeq" id="WP_286056804.1">
    <property type="nucleotide sequence ID" value="NZ_JASVWF010000009.1"/>
</dbReference>
<sequence length="109" mass="11421">MSRFVWGAFAVLFVGWGLWRGTDTATFPRYPYGTVSCGSPWSPNTTGPATSGLFSGAYSSVCDSINSGGLLFSILSLLLGAVCIAMCVRAVKRRQSAFTVAAATPEKAA</sequence>
<reference evidence="2 3" key="1">
    <citation type="submission" date="2023-06" db="EMBL/GenBank/DDBJ databases">
        <title>Actinomycetospora Odt1-22.</title>
        <authorList>
            <person name="Supong K."/>
        </authorList>
    </citation>
    <scope>NUCLEOTIDE SEQUENCE [LARGE SCALE GENOMIC DNA]</scope>
    <source>
        <strain evidence="2 3">Odt1-22</strain>
    </source>
</reference>
<dbReference type="Proteomes" id="UP001231924">
    <property type="component" value="Unassembled WGS sequence"/>
</dbReference>
<keyword evidence="1" id="KW-1133">Transmembrane helix</keyword>
<accession>A0ABT7MHQ4</accession>
<evidence type="ECO:0000313" key="3">
    <source>
        <dbReference type="Proteomes" id="UP001231924"/>
    </source>
</evidence>
<proteinExistence type="predicted"/>
<organism evidence="2 3">
    <name type="scientific">Actinomycetospora termitidis</name>
    <dbReference type="NCBI Taxonomy" id="3053470"/>
    <lineage>
        <taxon>Bacteria</taxon>
        <taxon>Bacillati</taxon>
        <taxon>Actinomycetota</taxon>
        <taxon>Actinomycetes</taxon>
        <taxon>Pseudonocardiales</taxon>
        <taxon>Pseudonocardiaceae</taxon>
        <taxon>Actinomycetospora</taxon>
    </lineage>
</organism>